<dbReference type="EMBL" id="JACYTP010000011">
    <property type="protein sequence ID" value="MBD8514218.1"/>
    <property type="molecule type" value="Genomic_DNA"/>
</dbReference>
<dbReference type="Proteomes" id="UP000649768">
    <property type="component" value="Unassembled WGS sequence"/>
</dbReference>
<sequence>MTFRYTDSQTRQPATRTLPVVQFSWLILQHVLPKGLQRVRDYGLLHGSARTLRLNIQLMLLGLPTWQLSVKTEPLKATRDCPSCQQAMHCVGITRPR</sequence>
<proteinExistence type="predicted"/>
<dbReference type="Pfam" id="PF04986">
    <property type="entry name" value="Y2_Tnp"/>
    <property type="match status" value="1"/>
</dbReference>
<organism evidence="2 3">
    <name type="scientific">Photobacterium arenosum</name>
    <dbReference type="NCBI Taxonomy" id="2774143"/>
    <lineage>
        <taxon>Bacteria</taxon>
        <taxon>Pseudomonadati</taxon>
        <taxon>Pseudomonadota</taxon>
        <taxon>Gammaproteobacteria</taxon>
        <taxon>Vibrionales</taxon>
        <taxon>Vibrionaceae</taxon>
        <taxon>Photobacterium</taxon>
    </lineage>
</organism>
<feature type="domain" description="Transposase IS801/IS1294" evidence="1">
    <location>
        <begin position="1"/>
        <end position="48"/>
    </location>
</feature>
<accession>A0ABR9BNU5</accession>
<gene>
    <name evidence="2" type="ORF">IFO68_16165</name>
</gene>
<evidence type="ECO:0000313" key="3">
    <source>
        <dbReference type="Proteomes" id="UP000649768"/>
    </source>
</evidence>
<comment type="caution">
    <text evidence="2">The sequence shown here is derived from an EMBL/GenBank/DDBJ whole genome shotgun (WGS) entry which is preliminary data.</text>
</comment>
<protein>
    <submittedName>
        <fullName evidence="2">Transposase</fullName>
    </submittedName>
</protein>
<dbReference type="InterPro" id="IPR007069">
    <property type="entry name" value="Transposase_32"/>
</dbReference>
<reference evidence="2 3" key="1">
    <citation type="submission" date="2020-09" db="EMBL/GenBank/DDBJ databases">
        <title>Photobacterium sp. CAU 1568 isolated from sand of Sido Beach.</title>
        <authorList>
            <person name="Kim W."/>
        </authorList>
    </citation>
    <scope>NUCLEOTIDE SEQUENCE [LARGE SCALE GENOMIC DNA]</scope>
    <source>
        <strain evidence="2 3">CAU 1568</strain>
    </source>
</reference>
<evidence type="ECO:0000259" key="1">
    <source>
        <dbReference type="Pfam" id="PF04986"/>
    </source>
</evidence>
<name>A0ABR9BNU5_9GAMM</name>
<evidence type="ECO:0000313" key="2">
    <source>
        <dbReference type="EMBL" id="MBD8514218.1"/>
    </source>
</evidence>
<keyword evidence="3" id="KW-1185">Reference proteome</keyword>